<keyword evidence="3" id="KW-1185">Reference proteome</keyword>
<organism evidence="2 3">
    <name type="scientific">Luteolibacter flavescens</name>
    <dbReference type="NCBI Taxonomy" id="1859460"/>
    <lineage>
        <taxon>Bacteria</taxon>
        <taxon>Pseudomonadati</taxon>
        <taxon>Verrucomicrobiota</taxon>
        <taxon>Verrucomicrobiia</taxon>
        <taxon>Verrucomicrobiales</taxon>
        <taxon>Verrucomicrobiaceae</taxon>
        <taxon>Luteolibacter</taxon>
    </lineage>
</organism>
<name>A0ABT3FNM5_9BACT</name>
<comment type="caution">
    <text evidence="2">The sequence shown here is derived from an EMBL/GenBank/DDBJ whole genome shotgun (WGS) entry which is preliminary data.</text>
</comment>
<feature type="domain" description="Glycosyl transferase family 1" evidence="1">
    <location>
        <begin position="205"/>
        <end position="366"/>
    </location>
</feature>
<proteinExistence type="predicted"/>
<dbReference type="RefSeq" id="WP_264501131.1">
    <property type="nucleotide sequence ID" value="NZ_JAPDDS010000005.1"/>
</dbReference>
<evidence type="ECO:0000313" key="2">
    <source>
        <dbReference type="EMBL" id="MCW1885174.1"/>
    </source>
</evidence>
<evidence type="ECO:0000259" key="1">
    <source>
        <dbReference type="Pfam" id="PF00534"/>
    </source>
</evidence>
<dbReference type="CDD" id="cd03801">
    <property type="entry name" value="GT4_PimA-like"/>
    <property type="match status" value="1"/>
</dbReference>
<dbReference type="Proteomes" id="UP001207930">
    <property type="component" value="Unassembled WGS sequence"/>
</dbReference>
<dbReference type="SUPFAM" id="SSF53756">
    <property type="entry name" value="UDP-Glycosyltransferase/glycogen phosphorylase"/>
    <property type="match status" value="1"/>
</dbReference>
<protein>
    <submittedName>
        <fullName evidence="2">Glycosyltransferase family 4 protein</fullName>
    </submittedName>
</protein>
<gene>
    <name evidence="2" type="ORF">OKA04_10585</name>
</gene>
<dbReference type="EMBL" id="JAPDDS010000005">
    <property type="protein sequence ID" value="MCW1885174.1"/>
    <property type="molecule type" value="Genomic_DNA"/>
</dbReference>
<dbReference type="Gene3D" id="3.40.50.2000">
    <property type="entry name" value="Glycogen Phosphorylase B"/>
    <property type="match status" value="2"/>
</dbReference>
<sequence length="393" mass="44568">MTQPSTGTDPRVLFSGMVPWYINHTAREAGKLGSLGGYWMGSACPKGVDRSFYKRIWPYHLAQKAFYHLPFVDLEERMRWNNLPFYDAWISRQTLPDGVNVVHGPMGSCEALFRLADRSGRKVLKVFDSPNSHPTSQFGYWQRECDLYAHSSYKLPVAQWVRSRINREIEAADLVLCPSNFVRDTMVLNGIAPEKCFVSHFGVDTEIFRKRELLPERPTFISVGSLTVRKGQQYLFQAFEKVKKELPDAQLVCVGGMRPDFKKEMAKWQGRFEHFDNVPHTRLAEMLAKSTAFVLPSLEEGFARVLSEAMAVGLPILASYESGASTVVRDGVEGFILNPRNVDGLAEAMLRMARNKEENLAMGDASYIAGGKSNTWADYTKRLLEEYSLRISR</sequence>
<dbReference type="PANTHER" id="PTHR45947:SF3">
    <property type="entry name" value="SULFOQUINOVOSYL TRANSFERASE SQD2"/>
    <property type="match status" value="1"/>
</dbReference>
<dbReference type="Pfam" id="PF00534">
    <property type="entry name" value="Glycos_transf_1"/>
    <property type="match status" value="1"/>
</dbReference>
<dbReference type="InterPro" id="IPR050194">
    <property type="entry name" value="Glycosyltransferase_grp1"/>
</dbReference>
<dbReference type="PANTHER" id="PTHR45947">
    <property type="entry name" value="SULFOQUINOVOSYL TRANSFERASE SQD2"/>
    <property type="match status" value="1"/>
</dbReference>
<evidence type="ECO:0000313" key="3">
    <source>
        <dbReference type="Proteomes" id="UP001207930"/>
    </source>
</evidence>
<reference evidence="2 3" key="1">
    <citation type="submission" date="2022-10" db="EMBL/GenBank/DDBJ databases">
        <title>Luteolibacter flavescens strain MCCC 1K03193, whole genome shotgun sequencing project.</title>
        <authorList>
            <person name="Zhao G."/>
            <person name="Shen L."/>
        </authorList>
    </citation>
    <scope>NUCLEOTIDE SEQUENCE [LARGE SCALE GENOMIC DNA]</scope>
    <source>
        <strain evidence="2 3">MCCC 1K03193</strain>
    </source>
</reference>
<dbReference type="InterPro" id="IPR001296">
    <property type="entry name" value="Glyco_trans_1"/>
</dbReference>
<accession>A0ABT3FNM5</accession>